<comment type="caution">
    <text evidence="2">The sequence shown here is derived from an EMBL/GenBank/DDBJ whole genome shotgun (WGS) entry which is preliminary data.</text>
</comment>
<evidence type="ECO:0000313" key="3">
    <source>
        <dbReference type="Proteomes" id="UP001199469"/>
    </source>
</evidence>
<proteinExistence type="predicted"/>
<name>A0ABS8P6Z6_9PSEU</name>
<dbReference type="EMBL" id="JAJNDB010000002">
    <property type="protein sequence ID" value="MCD2193894.1"/>
    <property type="molecule type" value="Genomic_DNA"/>
</dbReference>
<evidence type="ECO:0000256" key="1">
    <source>
        <dbReference type="SAM" id="MobiDB-lite"/>
    </source>
</evidence>
<keyword evidence="3" id="KW-1185">Reference proteome</keyword>
<evidence type="ECO:0000313" key="2">
    <source>
        <dbReference type="EMBL" id="MCD2193894.1"/>
    </source>
</evidence>
<dbReference type="Proteomes" id="UP001199469">
    <property type="component" value="Unassembled WGS sequence"/>
</dbReference>
<accession>A0ABS8P6Z6</accession>
<reference evidence="2 3" key="1">
    <citation type="submission" date="2021-11" db="EMBL/GenBank/DDBJ databases">
        <title>Draft genome sequence of Actinomycetospora sp. SF1 isolated from the rhizosphere soil.</title>
        <authorList>
            <person name="Duangmal K."/>
            <person name="Chantavorakit T."/>
        </authorList>
    </citation>
    <scope>NUCLEOTIDE SEQUENCE [LARGE SCALE GENOMIC DNA]</scope>
    <source>
        <strain evidence="2 3">TBRC 5722</strain>
    </source>
</reference>
<feature type="region of interest" description="Disordered" evidence="1">
    <location>
        <begin position="75"/>
        <end position="100"/>
    </location>
</feature>
<dbReference type="RefSeq" id="WP_230733280.1">
    <property type="nucleotide sequence ID" value="NZ_JAJNDB010000002.1"/>
</dbReference>
<gene>
    <name evidence="2" type="ORF">LQ327_10960</name>
</gene>
<sequence length="100" mass="11087">MIETGRLALDGDDSWDSGSWRTDAWRRGRDVLDGYGDDRVLSEELADELVNELAGLAVGSRRHRDATRPWRSALAGTGVEGRPRRRTRPHLTLVAGGMTD</sequence>
<protein>
    <submittedName>
        <fullName evidence="2">Uncharacterized protein</fullName>
    </submittedName>
</protein>
<organism evidence="2 3">
    <name type="scientific">Actinomycetospora endophytica</name>
    <dbReference type="NCBI Taxonomy" id="2291215"/>
    <lineage>
        <taxon>Bacteria</taxon>
        <taxon>Bacillati</taxon>
        <taxon>Actinomycetota</taxon>
        <taxon>Actinomycetes</taxon>
        <taxon>Pseudonocardiales</taxon>
        <taxon>Pseudonocardiaceae</taxon>
        <taxon>Actinomycetospora</taxon>
    </lineage>
</organism>